<evidence type="ECO:0000313" key="2">
    <source>
        <dbReference type="EMBL" id="MFC0628848.1"/>
    </source>
</evidence>
<reference evidence="2 3" key="1">
    <citation type="submission" date="2024-09" db="EMBL/GenBank/DDBJ databases">
        <authorList>
            <person name="Sun Q."/>
            <person name="Mori K."/>
        </authorList>
    </citation>
    <scope>NUCLEOTIDE SEQUENCE [LARGE SCALE GENOMIC DNA]</scope>
    <source>
        <strain evidence="2 3">CGMCC 1.15906</strain>
    </source>
</reference>
<gene>
    <name evidence="2" type="ORF">ACFFGN_32585</name>
</gene>
<proteinExistence type="predicted"/>
<dbReference type="SUPFAM" id="SSF69322">
    <property type="entry name" value="Tricorn protease domain 2"/>
    <property type="match status" value="1"/>
</dbReference>
<protein>
    <recommendedName>
        <fullName evidence="4">FlgD Ig-like domain-containing protein</fullName>
    </recommendedName>
</protein>
<dbReference type="Proteomes" id="UP001589890">
    <property type="component" value="Unassembled WGS sequence"/>
</dbReference>
<evidence type="ECO:0000256" key="1">
    <source>
        <dbReference type="SAM" id="MobiDB-lite"/>
    </source>
</evidence>
<organism evidence="2 3">
    <name type="scientific">Kribbella deserti</name>
    <dbReference type="NCBI Taxonomy" id="1926257"/>
    <lineage>
        <taxon>Bacteria</taxon>
        <taxon>Bacillati</taxon>
        <taxon>Actinomycetota</taxon>
        <taxon>Actinomycetes</taxon>
        <taxon>Propionibacteriales</taxon>
        <taxon>Kribbellaceae</taxon>
        <taxon>Kribbella</taxon>
    </lineage>
</organism>
<comment type="caution">
    <text evidence="2">The sequence shown here is derived from an EMBL/GenBank/DDBJ whole genome shotgun (WGS) entry which is preliminary data.</text>
</comment>
<keyword evidence="3" id="KW-1185">Reference proteome</keyword>
<evidence type="ECO:0000313" key="3">
    <source>
        <dbReference type="Proteomes" id="UP001589890"/>
    </source>
</evidence>
<feature type="region of interest" description="Disordered" evidence="1">
    <location>
        <begin position="1"/>
        <end position="20"/>
    </location>
</feature>
<accession>A0ABV6QXF2</accession>
<sequence length="747" mass="78785">MARAEAATADAPGTVDVNRIPSRPPEITVLGASPAGMLYRVLRTGQPLEAGPGTYLKPTGKPAYRVPYEYQTLVGDKIYAQGADVTKYMMIGTATERTCPAALRAAYPYVSAGAPFTSFGWLSHGNQRVIADASGCRVAGAIAPIGKHKIAAADESGYVTIDSADINGYMTLGYRSYATPATSQRIQTGGYNRHVYGVDLDGSVVTWAHHDYADANGRHSYVIRSSTTGGAARVTDVPRHVDSTAINGSAVGWAACNWSEITRCVTGSISSTGVISEVLDSRSAVSDGSRFYFDTYGASPGIDSATVIDGKNRTRVVTIGLLPPYTYSVDLAAGNVGYVDEQAADGGDTLARRSFTQSGGTLTLGAQRVSGPIGDRRLTRDGDRTAYLDDARDLWISTDGGHKTRVFDSNEKTSVAWTGWGAPFVLSGHRLLWIRGNYAGEQCSTWGCFPIYAGRLMVFDIRTGKNLDFGATTLTRPAALWGNYLVTTDSANRILRKDLSTGAVVQVKAAGPRVTGLDVNGSIVGWSTCTQTAGADCAVSKIGYKIVSSTAPAVELTSLNSAKVALSGGQLAYTLKSNDQYTLKTWRLGTTATTVIGTAHGFSLAPDWVSTVPFDLHDETLAWIGLDRTARLTPLAPFVARPRYLGNASGAASFRPSAGQRWSPSFPISKALPTCAITIRLGAVVKRSLPCATSTGIARASWDGKDAAGQPVAKGKYGWTLTGADADGGLLWWNGSANPISGSVTVG</sequence>
<dbReference type="Gene3D" id="2.60.40.4070">
    <property type="match status" value="1"/>
</dbReference>
<name>A0ABV6QXF2_9ACTN</name>
<dbReference type="RefSeq" id="WP_380055860.1">
    <property type="nucleotide sequence ID" value="NZ_JBHLTC010000040.1"/>
</dbReference>
<evidence type="ECO:0008006" key="4">
    <source>
        <dbReference type="Google" id="ProtNLM"/>
    </source>
</evidence>
<dbReference type="EMBL" id="JBHLTC010000040">
    <property type="protein sequence ID" value="MFC0628848.1"/>
    <property type="molecule type" value="Genomic_DNA"/>
</dbReference>